<dbReference type="PROSITE" id="PS50930">
    <property type="entry name" value="HTH_LYTTR"/>
    <property type="match status" value="1"/>
</dbReference>
<evidence type="ECO:0000313" key="3">
    <source>
        <dbReference type="Proteomes" id="UP000432350"/>
    </source>
</evidence>
<dbReference type="Proteomes" id="UP000432350">
    <property type="component" value="Unassembled WGS sequence"/>
</dbReference>
<dbReference type="AlphaFoldDB" id="A0A654DHM7"/>
<dbReference type="GO" id="GO:0003677">
    <property type="term" value="F:DNA binding"/>
    <property type="evidence" value="ECO:0007669"/>
    <property type="project" value="InterPro"/>
</dbReference>
<organism evidence="2 3">
    <name type="scientific">Sphingobacterium multivorum</name>
    <dbReference type="NCBI Taxonomy" id="28454"/>
    <lineage>
        <taxon>Bacteria</taxon>
        <taxon>Pseudomonadati</taxon>
        <taxon>Bacteroidota</taxon>
        <taxon>Sphingobacteriia</taxon>
        <taxon>Sphingobacteriales</taxon>
        <taxon>Sphingobacteriaceae</taxon>
        <taxon>Sphingobacterium</taxon>
    </lineage>
</organism>
<dbReference type="InterPro" id="IPR007492">
    <property type="entry name" value="LytTR_DNA-bd_dom"/>
</dbReference>
<dbReference type="EMBL" id="CABWMV010000025">
    <property type="protein sequence ID" value="VXD04686.1"/>
    <property type="molecule type" value="Genomic_DNA"/>
</dbReference>
<gene>
    <name evidence="2" type="ORF">SPHINGO8BC_60280</name>
</gene>
<reference evidence="2 3" key="1">
    <citation type="submission" date="2019-10" db="EMBL/GenBank/DDBJ databases">
        <authorList>
            <person name="Karimi E."/>
        </authorList>
    </citation>
    <scope>NUCLEOTIDE SEQUENCE [LARGE SCALE GENOMIC DNA]</scope>
    <source>
        <strain evidence="2">Sphingobacterium sp. 8BC</strain>
    </source>
</reference>
<protein>
    <recommendedName>
        <fullName evidence="1">HTH LytTR-type domain-containing protein</fullName>
    </recommendedName>
</protein>
<name>A0A654DHM7_SPHMU</name>
<proteinExistence type="predicted"/>
<evidence type="ECO:0000259" key="1">
    <source>
        <dbReference type="PROSITE" id="PS50930"/>
    </source>
</evidence>
<dbReference type="Gene3D" id="2.40.50.1020">
    <property type="entry name" value="LytTr DNA-binding domain"/>
    <property type="match status" value="1"/>
</dbReference>
<feature type="domain" description="HTH LytTR-type" evidence="1">
    <location>
        <begin position="1"/>
        <end position="63"/>
    </location>
</feature>
<accession>A0A654DHM7</accession>
<dbReference type="Pfam" id="PF04397">
    <property type="entry name" value="LytTR"/>
    <property type="match status" value="1"/>
</dbReference>
<evidence type="ECO:0000313" key="2">
    <source>
        <dbReference type="EMBL" id="VXD04686.1"/>
    </source>
</evidence>
<sequence length="63" mass="7624">MIKELDNRIFYRANRQYVINVNAIESIWIYGRNQLRIQTKPQSTTPILISKNKVAEFKKWLDR</sequence>